<feature type="compositionally biased region" description="Low complexity" evidence="2">
    <location>
        <begin position="78"/>
        <end position="107"/>
    </location>
</feature>
<name>A0A813P8R8_9BILA</name>
<dbReference type="Proteomes" id="UP000663879">
    <property type="component" value="Unassembled WGS sequence"/>
</dbReference>
<dbReference type="PANTHER" id="PTHR12353:SF1">
    <property type="entry name" value="DISKS LARGE-ASSOCIATED PROTEIN 5"/>
    <property type="match status" value="1"/>
</dbReference>
<sequence length="759" mass="85888">MEDRRDRKGLFKMMKNVRNNETNSSNLYSPSASKQPSRSDLTSKIHNQRLAERKLTRDKVLDKGRPIGSNSTAQSAAPSRGTTPSTTRPPVTSTLRSRQPSASRPPSVTRPPPVTTSKPTNPNDSVNTTYTVDQTQVGANLSKTGTIATNARKKLLEEYRQKKLEQEKLKVKKPVFKAGSAEVKPQVKSSVQLPTSSSFNFSLSLPGTKPPSATIKKSVPPSASRPPVTVSKAPVRSQSVRQVISKETPKITSHNLSQKTKFTPSVQTIQRKNTAPEKKITKPVDFNKELDLITNKMNTSVSLKPKTLEIRVEITQAVEDHDEILTRHNETRTTEQTGLNETRLDTVQPNLTSSPIRHPECKQIQVEKDDKYFEDYILEKRDVKYYRDLVTFNTKKLNKFGDLWNDVYSHVPEDIQGDIRSACGLAKLLIDERFAQFSDLIQQCEETSNSDVGLTVKCSDLQGFWDMVDVQVKDVCKKFDLLEKIKLNNYVKTEEMFEKEPQSAPVVKNFKPNRNYLKKKDQKPDDNNEEKKVEAKVEKPKVDRLAELKAMKAKMKAMKAQSFEKGDDIEIQIAQPAKPQTPMSELCNQEIHSSGKRTRRSVRKSVVINDQPVEKKYNLRSRPSDLIKFDSPLATKNGLENLEEEPSVLSNTLNMQSPVKYVKKSNKKSIYPVIKENEMDKENDDFFNLDDCPQLTWKTRPSIYPTAPQTPSRFPITPGRPSIARESISHSPLLKLALISGQSKRLSVNSLNRIFDKLE</sequence>
<dbReference type="GO" id="GO:0051642">
    <property type="term" value="P:centrosome localization"/>
    <property type="evidence" value="ECO:0007669"/>
    <property type="project" value="TreeGrafter"/>
</dbReference>
<dbReference type="GO" id="GO:0008017">
    <property type="term" value="F:microtubule binding"/>
    <property type="evidence" value="ECO:0007669"/>
    <property type="project" value="TreeGrafter"/>
</dbReference>
<dbReference type="GO" id="GO:0031616">
    <property type="term" value="C:spindle pole centrosome"/>
    <property type="evidence" value="ECO:0007669"/>
    <property type="project" value="TreeGrafter"/>
</dbReference>
<keyword evidence="4" id="KW-1185">Reference proteome</keyword>
<dbReference type="GO" id="GO:0007052">
    <property type="term" value="P:mitotic spindle organization"/>
    <property type="evidence" value="ECO:0007669"/>
    <property type="project" value="TreeGrafter"/>
</dbReference>
<comment type="caution">
    <text evidence="3">The sequence shown here is derived from an EMBL/GenBank/DDBJ whole genome shotgun (WGS) entry which is preliminary data.</text>
</comment>
<gene>
    <name evidence="3" type="ORF">OXX778_LOCUS3707</name>
</gene>
<dbReference type="InterPro" id="IPR005026">
    <property type="entry name" value="SAPAP"/>
</dbReference>
<feature type="compositionally biased region" description="Polar residues" evidence="2">
    <location>
        <begin position="68"/>
        <end position="77"/>
    </location>
</feature>
<dbReference type="Pfam" id="PF03359">
    <property type="entry name" value="GKAP"/>
    <property type="match status" value="1"/>
</dbReference>
<evidence type="ECO:0000313" key="3">
    <source>
        <dbReference type="EMBL" id="CAF0747005.1"/>
    </source>
</evidence>
<feature type="region of interest" description="Disordered" evidence="2">
    <location>
        <begin position="1"/>
        <end position="128"/>
    </location>
</feature>
<dbReference type="GO" id="GO:0005737">
    <property type="term" value="C:cytoplasm"/>
    <property type="evidence" value="ECO:0007669"/>
    <property type="project" value="TreeGrafter"/>
</dbReference>
<feature type="region of interest" description="Disordered" evidence="2">
    <location>
        <begin position="511"/>
        <end position="537"/>
    </location>
</feature>
<dbReference type="GO" id="GO:0005634">
    <property type="term" value="C:nucleus"/>
    <property type="evidence" value="ECO:0007669"/>
    <property type="project" value="TreeGrafter"/>
</dbReference>
<protein>
    <recommendedName>
        <fullName evidence="5">Disks large-associated protein 5</fullName>
    </recommendedName>
</protein>
<evidence type="ECO:0000256" key="2">
    <source>
        <dbReference type="SAM" id="MobiDB-lite"/>
    </source>
</evidence>
<dbReference type="AlphaFoldDB" id="A0A813P8R8"/>
<dbReference type="GO" id="GO:0023052">
    <property type="term" value="P:signaling"/>
    <property type="evidence" value="ECO:0007669"/>
    <property type="project" value="InterPro"/>
</dbReference>
<feature type="region of interest" description="Disordered" evidence="2">
    <location>
        <begin position="203"/>
        <end position="236"/>
    </location>
</feature>
<dbReference type="PANTHER" id="PTHR12353">
    <property type="entry name" value="DISKS LARGE-ASSOCIATED PROTEIN DAP SAP90/PSD-95-ASSOCIATED PROTEIN"/>
    <property type="match status" value="1"/>
</dbReference>
<evidence type="ECO:0000313" key="4">
    <source>
        <dbReference type="Proteomes" id="UP000663879"/>
    </source>
</evidence>
<proteinExistence type="inferred from homology"/>
<evidence type="ECO:0000256" key="1">
    <source>
        <dbReference type="ARBA" id="ARBA00008839"/>
    </source>
</evidence>
<feature type="compositionally biased region" description="Polar residues" evidence="2">
    <location>
        <begin position="17"/>
        <end position="45"/>
    </location>
</feature>
<evidence type="ECO:0008006" key="5">
    <source>
        <dbReference type="Google" id="ProtNLM"/>
    </source>
</evidence>
<feature type="compositionally biased region" description="Basic and acidic residues" evidence="2">
    <location>
        <begin position="49"/>
        <end position="65"/>
    </location>
</feature>
<dbReference type="GO" id="GO:0007059">
    <property type="term" value="P:chromosome segregation"/>
    <property type="evidence" value="ECO:0007669"/>
    <property type="project" value="TreeGrafter"/>
</dbReference>
<reference evidence="3" key="1">
    <citation type="submission" date="2021-02" db="EMBL/GenBank/DDBJ databases">
        <authorList>
            <person name="Nowell W R."/>
        </authorList>
    </citation>
    <scope>NUCLEOTIDE SEQUENCE</scope>
    <source>
        <strain evidence="3">Ploen Becks lab</strain>
    </source>
</reference>
<dbReference type="EMBL" id="CAJNOC010000337">
    <property type="protein sequence ID" value="CAF0747005.1"/>
    <property type="molecule type" value="Genomic_DNA"/>
</dbReference>
<accession>A0A813P8R8</accession>
<comment type="similarity">
    <text evidence="1">Belongs to the SAPAP family.</text>
</comment>
<feature type="compositionally biased region" description="Basic and acidic residues" evidence="2">
    <location>
        <begin position="518"/>
        <end position="537"/>
    </location>
</feature>
<dbReference type="OrthoDB" id="10023951at2759"/>
<dbReference type="GO" id="GO:0051382">
    <property type="term" value="P:kinetochore assembly"/>
    <property type="evidence" value="ECO:0007669"/>
    <property type="project" value="TreeGrafter"/>
</dbReference>
<dbReference type="GO" id="GO:0007346">
    <property type="term" value="P:regulation of mitotic cell cycle"/>
    <property type="evidence" value="ECO:0007669"/>
    <property type="project" value="TreeGrafter"/>
</dbReference>
<organism evidence="3 4">
    <name type="scientific">Brachionus calyciflorus</name>
    <dbReference type="NCBI Taxonomy" id="104777"/>
    <lineage>
        <taxon>Eukaryota</taxon>
        <taxon>Metazoa</taxon>
        <taxon>Spiralia</taxon>
        <taxon>Gnathifera</taxon>
        <taxon>Rotifera</taxon>
        <taxon>Eurotatoria</taxon>
        <taxon>Monogononta</taxon>
        <taxon>Pseudotrocha</taxon>
        <taxon>Ploima</taxon>
        <taxon>Brachionidae</taxon>
        <taxon>Brachionus</taxon>
    </lineage>
</organism>